<keyword evidence="2" id="KW-1185">Reference proteome</keyword>
<dbReference type="AlphaFoldDB" id="A0A843W8L3"/>
<proteinExistence type="predicted"/>
<dbReference type="Proteomes" id="UP000652761">
    <property type="component" value="Unassembled WGS sequence"/>
</dbReference>
<reference evidence="1" key="1">
    <citation type="submission" date="2017-07" db="EMBL/GenBank/DDBJ databases">
        <title>Taro Niue Genome Assembly and Annotation.</title>
        <authorList>
            <person name="Atibalentja N."/>
            <person name="Keating K."/>
            <person name="Fields C.J."/>
        </authorList>
    </citation>
    <scope>NUCLEOTIDE SEQUENCE</scope>
    <source>
        <strain evidence="1">Niue_2</strain>
        <tissue evidence="1">Leaf</tissue>
    </source>
</reference>
<gene>
    <name evidence="1" type="ORF">Taro_039159</name>
</gene>
<dbReference type="EMBL" id="NMUH01003605">
    <property type="protein sequence ID" value="MQM06342.1"/>
    <property type="molecule type" value="Genomic_DNA"/>
</dbReference>
<organism evidence="1 2">
    <name type="scientific">Colocasia esculenta</name>
    <name type="common">Wild taro</name>
    <name type="synonym">Arum esculentum</name>
    <dbReference type="NCBI Taxonomy" id="4460"/>
    <lineage>
        <taxon>Eukaryota</taxon>
        <taxon>Viridiplantae</taxon>
        <taxon>Streptophyta</taxon>
        <taxon>Embryophyta</taxon>
        <taxon>Tracheophyta</taxon>
        <taxon>Spermatophyta</taxon>
        <taxon>Magnoliopsida</taxon>
        <taxon>Liliopsida</taxon>
        <taxon>Araceae</taxon>
        <taxon>Aroideae</taxon>
        <taxon>Colocasieae</taxon>
        <taxon>Colocasia</taxon>
    </lineage>
</organism>
<accession>A0A843W8L3</accession>
<name>A0A843W8L3_COLES</name>
<comment type="caution">
    <text evidence="1">The sequence shown here is derived from an EMBL/GenBank/DDBJ whole genome shotgun (WGS) entry which is preliminary data.</text>
</comment>
<protein>
    <submittedName>
        <fullName evidence="1">Uncharacterized protein</fullName>
    </submittedName>
</protein>
<evidence type="ECO:0000313" key="2">
    <source>
        <dbReference type="Proteomes" id="UP000652761"/>
    </source>
</evidence>
<evidence type="ECO:0000313" key="1">
    <source>
        <dbReference type="EMBL" id="MQM06342.1"/>
    </source>
</evidence>
<sequence>MYLCRSGIRARLVSIAMPRAIVMSQNFRWTDDLLLCHHHVMDWAEEKPRWERLGGCECSLIWLSAGGACCRPTMEKFDN</sequence>